<dbReference type="RefSeq" id="WP_369184780.1">
    <property type="nucleotide sequence ID" value="NZ_CP163445.1"/>
</dbReference>
<dbReference type="InterPro" id="IPR043917">
    <property type="entry name" value="DUF5753"/>
</dbReference>
<dbReference type="InterPro" id="IPR010982">
    <property type="entry name" value="Lambda_DNA-bd_dom_sf"/>
</dbReference>
<dbReference type="SUPFAM" id="SSF47413">
    <property type="entry name" value="lambda repressor-like DNA-binding domains"/>
    <property type="match status" value="1"/>
</dbReference>
<evidence type="ECO:0000259" key="1">
    <source>
        <dbReference type="PROSITE" id="PS50943"/>
    </source>
</evidence>
<dbReference type="PROSITE" id="PS50943">
    <property type="entry name" value="HTH_CROC1"/>
    <property type="match status" value="1"/>
</dbReference>
<name>A0AB39TT40_9ACTN</name>
<organism evidence="2">
    <name type="scientific">Streptomyces sp. Y1</name>
    <dbReference type="NCBI Taxonomy" id="3238634"/>
    <lineage>
        <taxon>Bacteria</taxon>
        <taxon>Bacillati</taxon>
        <taxon>Actinomycetota</taxon>
        <taxon>Actinomycetes</taxon>
        <taxon>Kitasatosporales</taxon>
        <taxon>Streptomycetaceae</taxon>
        <taxon>Streptomyces</taxon>
    </lineage>
</organism>
<dbReference type="AlphaFoldDB" id="A0AB39TT40"/>
<dbReference type="SMART" id="SM00530">
    <property type="entry name" value="HTH_XRE"/>
    <property type="match status" value="1"/>
</dbReference>
<dbReference type="Pfam" id="PF13560">
    <property type="entry name" value="HTH_31"/>
    <property type="match status" value="1"/>
</dbReference>
<dbReference type="EMBL" id="CP163445">
    <property type="protein sequence ID" value="XDQ82382.1"/>
    <property type="molecule type" value="Genomic_DNA"/>
</dbReference>
<accession>A0AB39TT40</accession>
<gene>
    <name evidence="2" type="ORF">AB2U05_29805</name>
</gene>
<sequence length="285" mass="31523">MNDGPRPTVRGRRLGSELRRLREIANKSTEDAAASLKCSRAKISRIETGSVGIRRLDLGILLDLYGVTGPSDRDALETLARESKKRGWWHDYGDTIPPEYADFLYLEGDARYIQTWQPLVLPGLLQTEDYARALLAANPAAVRPERIDQLVKVRMERKDVLAKSDPARFWAIIWEPALRCPVGGLDVQRAQLNYLVEAAQRPNVTLQVVPLSVGALAGACGAFVMFGFTDSPTPGTVFLETLTSSHYLEQEAELDGYGLVFDYLRSSALNPAQSIDMITAIAMES</sequence>
<protein>
    <submittedName>
        <fullName evidence="2">Helix-turn-helix domain-containing protein</fullName>
    </submittedName>
</protein>
<dbReference type="CDD" id="cd00093">
    <property type="entry name" value="HTH_XRE"/>
    <property type="match status" value="1"/>
</dbReference>
<proteinExistence type="predicted"/>
<dbReference type="Gene3D" id="1.10.260.40">
    <property type="entry name" value="lambda repressor-like DNA-binding domains"/>
    <property type="match status" value="1"/>
</dbReference>
<reference evidence="2" key="1">
    <citation type="submission" date="2024-07" db="EMBL/GenBank/DDBJ databases">
        <authorList>
            <person name="Yu S.T."/>
        </authorList>
    </citation>
    <scope>NUCLEOTIDE SEQUENCE</scope>
    <source>
        <strain evidence="2">Y1</strain>
    </source>
</reference>
<dbReference type="GO" id="GO:0003677">
    <property type="term" value="F:DNA binding"/>
    <property type="evidence" value="ECO:0007669"/>
    <property type="project" value="InterPro"/>
</dbReference>
<dbReference type="Pfam" id="PF19054">
    <property type="entry name" value="DUF5753"/>
    <property type="match status" value="1"/>
</dbReference>
<dbReference type="InterPro" id="IPR001387">
    <property type="entry name" value="Cro/C1-type_HTH"/>
</dbReference>
<feature type="domain" description="HTH cro/C1-type" evidence="1">
    <location>
        <begin position="18"/>
        <end position="76"/>
    </location>
</feature>
<evidence type="ECO:0000313" key="2">
    <source>
        <dbReference type="EMBL" id="XDQ82382.1"/>
    </source>
</evidence>